<dbReference type="InterPro" id="IPR003918">
    <property type="entry name" value="NADH_UbQ_OxRdtase"/>
</dbReference>
<feature type="transmembrane region" description="Helical" evidence="10">
    <location>
        <begin position="164"/>
        <end position="183"/>
    </location>
</feature>
<keyword evidence="6 10" id="KW-0472">Membrane</keyword>
<evidence type="ECO:0000259" key="11">
    <source>
        <dbReference type="Pfam" id="PF00361"/>
    </source>
</evidence>
<evidence type="ECO:0000256" key="3">
    <source>
        <dbReference type="ARBA" id="ARBA00019906"/>
    </source>
</evidence>
<reference evidence="13" key="1">
    <citation type="submission" date="2015-03" db="EMBL/GenBank/DDBJ databases">
        <title>Draft genome sequence of a novel methanotroph (Sn10-6) isolated from flooded ricefield rhizosphere in India.</title>
        <authorList>
            <person name="Pandit P.S."/>
            <person name="Pore S.D."/>
            <person name="Arora P."/>
            <person name="Kapse N.G."/>
            <person name="Dhakephalkar P.K."/>
            <person name="Rahalkar M.C."/>
        </authorList>
    </citation>
    <scope>NUCLEOTIDE SEQUENCE [LARGE SCALE GENOMIC DNA]</scope>
    <source>
        <strain evidence="13">Sn10-6</strain>
    </source>
</reference>
<evidence type="ECO:0000256" key="2">
    <source>
        <dbReference type="ARBA" id="ARBA00009025"/>
    </source>
</evidence>
<dbReference type="PANTHER" id="PTHR43507">
    <property type="entry name" value="NADH-UBIQUINONE OXIDOREDUCTASE CHAIN 4"/>
    <property type="match status" value="1"/>
</dbReference>
<feature type="transmembrane region" description="Helical" evidence="10">
    <location>
        <begin position="249"/>
        <end position="268"/>
    </location>
</feature>
<dbReference type="RefSeq" id="WP_045778531.1">
    <property type="nucleotide sequence ID" value="NZ_LAJX01000049.1"/>
</dbReference>
<dbReference type="GO" id="GO:0015990">
    <property type="term" value="P:electron transport coupled proton transport"/>
    <property type="evidence" value="ECO:0007669"/>
    <property type="project" value="TreeGrafter"/>
</dbReference>
<dbReference type="EMBL" id="LAJX01000049">
    <property type="protein sequence ID" value="KJV07278.1"/>
    <property type="molecule type" value="Genomic_DNA"/>
</dbReference>
<proteinExistence type="inferred from homology"/>
<evidence type="ECO:0000256" key="9">
    <source>
        <dbReference type="RuleBase" id="RU000320"/>
    </source>
</evidence>
<dbReference type="InterPro" id="IPR010227">
    <property type="entry name" value="NADH_Q_OxRdtase_chainM/4"/>
</dbReference>
<dbReference type="GO" id="GO:0012505">
    <property type="term" value="C:endomembrane system"/>
    <property type="evidence" value="ECO:0007669"/>
    <property type="project" value="UniProtKB-SubCell"/>
</dbReference>
<keyword evidence="5 10" id="KW-1133">Transmembrane helix</keyword>
<comment type="similarity">
    <text evidence="2">Belongs to the complex I subunit 4 family.</text>
</comment>
<evidence type="ECO:0000313" key="12">
    <source>
        <dbReference type="EMBL" id="KJV07278.1"/>
    </source>
</evidence>
<reference evidence="12 13" key="2">
    <citation type="journal article" date="2016" name="Microb. Ecol.">
        <title>Genome Characteristics of a Novel Type I Methanotroph (Sn10-6) Isolated from a Flooded Indian Rice Field.</title>
        <authorList>
            <person name="Rahalkar M.C."/>
            <person name="Pandit P.S."/>
            <person name="Dhakephalkar P.K."/>
            <person name="Pore S."/>
            <person name="Arora P."/>
            <person name="Kapse N."/>
        </authorList>
    </citation>
    <scope>NUCLEOTIDE SEQUENCE [LARGE SCALE GENOMIC DNA]</scope>
    <source>
        <strain evidence="12 13">Sn10-6</strain>
    </source>
</reference>
<keyword evidence="13" id="KW-1185">Reference proteome</keyword>
<dbReference type="NCBIfam" id="TIGR01972">
    <property type="entry name" value="NDH_I_M"/>
    <property type="match status" value="1"/>
</dbReference>
<feature type="transmembrane region" description="Helical" evidence="10">
    <location>
        <begin position="333"/>
        <end position="354"/>
    </location>
</feature>
<feature type="transmembrane region" description="Helical" evidence="10">
    <location>
        <begin position="280"/>
        <end position="299"/>
    </location>
</feature>
<feature type="transmembrane region" description="Helical" evidence="10">
    <location>
        <begin position="413"/>
        <end position="432"/>
    </location>
</feature>
<dbReference type="GO" id="GO:0008137">
    <property type="term" value="F:NADH dehydrogenase (ubiquinone) activity"/>
    <property type="evidence" value="ECO:0007669"/>
    <property type="project" value="InterPro"/>
</dbReference>
<dbReference type="InterPro" id="IPR001750">
    <property type="entry name" value="ND/Mrp_TM"/>
</dbReference>
<dbReference type="Pfam" id="PF00361">
    <property type="entry name" value="Proton_antipo_M"/>
    <property type="match status" value="1"/>
</dbReference>
<evidence type="ECO:0000256" key="8">
    <source>
        <dbReference type="ARBA" id="ARBA00032798"/>
    </source>
</evidence>
<accession>A0A0F3IL76</accession>
<dbReference type="GO" id="GO:0003954">
    <property type="term" value="F:NADH dehydrogenase activity"/>
    <property type="evidence" value="ECO:0007669"/>
    <property type="project" value="TreeGrafter"/>
</dbReference>
<dbReference type="GO" id="GO:0048039">
    <property type="term" value="F:ubiquinone binding"/>
    <property type="evidence" value="ECO:0007669"/>
    <property type="project" value="TreeGrafter"/>
</dbReference>
<sequence length="514" mass="55590">MPVLSLIIVVPLLGALFVVGFPDNRYVQRLATWIAALELLLSFMALVLFNRADAGFQLQEHYAWIPTLNIAYSVGIDGLSILFLPMTALLTLLAILACQRSILPLTRLHFALLLVLESMSMGIFCALDMVLFFLFWELTLVPILFLIGLWGIGSKRRAAAVKYVLLMLFGGLFLLAAILLLAINHAEQMHSVKLHDLSFDLPVLLETFVPESLQVSVFFLFLLGFAVKAPLVPFHTWLPQVALEGPTQLTALLVGLKLGLYGILRLALPLVPSAAVEYSWVLGVAGAVALIYGILIALQQANLRRLMAYTGISHVGMVLIGLSAFNIQGLQGAVLQLINFSMIAGALMLLAGFIQQRLGSTELVHLGGLAKTMPRLTVCYFILAFASMGMPLTSGFPAELLLIIGTLLAHPSLGVTTIAGAILGAAAVLLYSRRAFLGPVLRQDVAKVEDLSTAELGLLSVPILFVLAFGLAPNVLLSFNEKTAEDWLARILEQPNMENSEVVGVTLKNTASMP</sequence>
<dbReference type="GO" id="GO:0042773">
    <property type="term" value="P:ATP synthesis coupled electron transport"/>
    <property type="evidence" value="ECO:0007669"/>
    <property type="project" value="InterPro"/>
</dbReference>
<feature type="domain" description="NADH:quinone oxidoreductase/Mrp antiporter transmembrane" evidence="11">
    <location>
        <begin position="126"/>
        <end position="419"/>
    </location>
</feature>
<dbReference type="PRINTS" id="PR01437">
    <property type="entry name" value="NUOXDRDTASE4"/>
</dbReference>
<organism evidence="12 13">
    <name type="scientific">Methylocucumis oryzae</name>
    <dbReference type="NCBI Taxonomy" id="1632867"/>
    <lineage>
        <taxon>Bacteria</taxon>
        <taxon>Pseudomonadati</taxon>
        <taxon>Pseudomonadota</taxon>
        <taxon>Gammaproteobacteria</taxon>
        <taxon>Methylococcales</taxon>
        <taxon>Methylococcaceae</taxon>
        <taxon>Methylocucumis</taxon>
    </lineage>
</organism>
<evidence type="ECO:0000256" key="7">
    <source>
        <dbReference type="ARBA" id="ARBA00031584"/>
    </source>
</evidence>
<evidence type="ECO:0000256" key="10">
    <source>
        <dbReference type="SAM" id="Phobius"/>
    </source>
</evidence>
<dbReference type="Proteomes" id="UP000033684">
    <property type="component" value="Unassembled WGS sequence"/>
</dbReference>
<protein>
    <recommendedName>
        <fullName evidence="3">NADH-quinone oxidoreductase subunit M</fullName>
    </recommendedName>
    <alternativeName>
        <fullName evidence="7">NADH dehydrogenase I subunit M</fullName>
    </alternativeName>
    <alternativeName>
        <fullName evidence="8">NDH-1 subunit M</fullName>
    </alternativeName>
</protein>
<comment type="caution">
    <text evidence="12">The sequence shown here is derived from an EMBL/GenBank/DDBJ whole genome shotgun (WGS) entry which is preliminary data.</text>
</comment>
<dbReference type="GO" id="GO:0016020">
    <property type="term" value="C:membrane"/>
    <property type="evidence" value="ECO:0007669"/>
    <property type="project" value="UniProtKB-SubCell"/>
</dbReference>
<dbReference type="PANTHER" id="PTHR43507:SF1">
    <property type="entry name" value="NADH-UBIQUINONE OXIDOREDUCTASE CHAIN 4"/>
    <property type="match status" value="1"/>
</dbReference>
<dbReference type="PATRIC" id="fig|1632867.3.peg.4565"/>
<evidence type="ECO:0000256" key="1">
    <source>
        <dbReference type="ARBA" id="ARBA00004127"/>
    </source>
</evidence>
<feature type="transmembrane region" description="Helical" evidence="10">
    <location>
        <begin position="453"/>
        <end position="472"/>
    </location>
</feature>
<feature type="transmembrane region" description="Helical" evidence="10">
    <location>
        <begin position="30"/>
        <end position="50"/>
    </location>
</feature>
<dbReference type="AlphaFoldDB" id="A0A0F3IL76"/>
<feature type="transmembrane region" description="Helical" evidence="10">
    <location>
        <begin position="6"/>
        <end position="23"/>
    </location>
</feature>
<feature type="transmembrane region" description="Helical" evidence="10">
    <location>
        <begin position="375"/>
        <end position="393"/>
    </location>
</feature>
<feature type="transmembrane region" description="Helical" evidence="10">
    <location>
        <begin position="108"/>
        <end position="127"/>
    </location>
</feature>
<gene>
    <name evidence="12" type="ORF">VZ94_05930</name>
</gene>
<feature type="transmembrane region" description="Helical" evidence="10">
    <location>
        <begin position="133"/>
        <end position="152"/>
    </location>
</feature>
<name>A0A0F3IL76_9GAMM</name>
<feature type="transmembrane region" description="Helical" evidence="10">
    <location>
        <begin position="215"/>
        <end position="237"/>
    </location>
</feature>
<evidence type="ECO:0000256" key="5">
    <source>
        <dbReference type="ARBA" id="ARBA00022989"/>
    </source>
</evidence>
<comment type="subcellular location">
    <subcellularLocation>
        <location evidence="1">Endomembrane system</location>
        <topology evidence="1">Multi-pass membrane protein</topology>
    </subcellularLocation>
    <subcellularLocation>
        <location evidence="9">Membrane</location>
        <topology evidence="9">Multi-pass membrane protein</topology>
    </subcellularLocation>
</comment>
<feature type="transmembrane region" description="Helical" evidence="10">
    <location>
        <begin position="306"/>
        <end position="327"/>
    </location>
</feature>
<dbReference type="OrthoDB" id="9768329at2"/>
<evidence type="ECO:0000256" key="4">
    <source>
        <dbReference type="ARBA" id="ARBA00022692"/>
    </source>
</evidence>
<feature type="transmembrane region" description="Helical" evidence="10">
    <location>
        <begin position="70"/>
        <end position="96"/>
    </location>
</feature>
<evidence type="ECO:0000256" key="6">
    <source>
        <dbReference type="ARBA" id="ARBA00023136"/>
    </source>
</evidence>
<evidence type="ECO:0000313" key="13">
    <source>
        <dbReference type="Proteomes" id="UP000033684"/>
    </source>
</evidence>
<keyword evidence="4 9" id="KW-0812">Transmembrane</keyword>